<dbReference type="GO" id="GO:0033743">
    <property type="term" value="F:peptide-methionine (R)-S-oxide reductase activity"/>
    <property type="evidence" value="ECO:0007669"/>
    <property type="project" value="UniProtKB-EC"/>
</dbReference>
<proteinExistence type="inferred from homology"/>
<dbReference type="PROSITE" id="PS51790">
    <property type="entry name" value="MSRB"/>
    <property type="match status" value="1"/>
</dbReference>
<dbReference type="NCBIfam" id="TIGR00357">
    <property type="entry name" value="peptide-methionine (R)-S-oxide reductase MsrB"/>
    <property type="match status" value="1"/>
</dbReference>
<organism evidence="10 11">
    <name type="scientific">Oceanispirochaeta crateris</name>
    <dbReference type="NCBI Taxonomy" id="2518645"/>
    <lineage>
        <taxon>Bacteria</taxon>
        <taxon>Pseudomonadati</taxon>
        <taxon>Spirochaetota</taxon>
        <taxon>Spirochaetia</taxon>
        <taxon>Spirochaetales</taxon>
        <taxon>Spirochaetaceae</taxon>
        <taxon>Oceanispirochaeta</taxon>
    </lineage>
</organism>
<dbReference type="InterPro" id="IPR036509">
    <property type="entry name" value="Met_Sox_Rdtase_MsrA_sf"/>
</dbReference>
<dbReference type="EMBL" id="CP036150">
    <property type="protein sequence ID" value="QEN07996.1"/>
    <property type="molecule type" value="Genomic_DNA"/>
</dbReference>
<dbReference type="Gene3D" id="2.170.150.20">
    <property type="entry name" value="Peptide methionine sulfoxide reductase"/>
    <property type="match status" value="1"/>
</dbReference>
<sequence length="364" mass="41217">MFRIFILLMLWGGSALYAGGQQADQVGERSKGSDDLEKILSDSNLEVATFAGGCFWCTESDFEQVPGVSEVISGYSGGQLENPSYQQVSSGTTGHLEVIQIYYDPKRVSFSQLLDTLWRVMDPTDGEGSFVDRGNQYTSAVFYHSEEQRALAEASKKAMNESGIFKKDLVTPIRPYVNFYAAEEYHQDYYKKNPIRYKYYRHNSGRDQFLEEVWGFEKVSYNKPGDKEIKEILTPLQIEVTQNEGTEPAFDNEYWENKDAGIYVDIVTGEPLFSSVDKYKSGTGWPSFTRPLVAENITEHTDNKLLYTRVEVRSLYGDSHLGHVFPDGPAPTGLRYCINSAALRFIPLSELEQEGYGSFLSFFP</sequence>
<gene>
    <name evidence="7 10" type="primary">msrA</name>
    <name evidence="10" type="ORF">EXM22_08370</name>
</gene>
<evidence type="ECO:0000256" key="8">
    <source>
        <dbReference type="SAM" id="SignalP"/>
    </source>
</evidence>
<dbReference type="RefSeq" id="WP_149486076.1">
    <property type="nucleotide sequence ID" value="NZ_CP036150.1"/>
</dbReference>
<evidence type="ECO:0000256" key="4">
    <source>
        <dbReference type="ARBA" id="ARBA00047806"/>
    </source>
</evidence>
<evidence type="ECO:0000259" key="9">
    <source>
        <dbReference type="PROSITE" id="PS51790"/>
    </source>
</evidence>
<dbReference type="AlphaFoldDB" id="A0A5C1QN43"/>
<evidence type="ECO:0000256" key="7">
    <source>
        <dbReference type="HAMAP-Rule" id="MF_01401"/>
    </source>
</evidence>
<comment type="catalytic activity">
    <reaction evidence="6 7">
        <text>[thioredoxin]-disulfide + L-methionine + H2O = L-methionine (S)-S-oxide + [thioredoxin]-dithiol</text>
        <dbReference type="Rhea" id="RHEA:19993"/>
        <dbReference type="Rhea" id="RHEA-COMP:10698"/>
        <dbReference type="Rhea" id="RHEA-COMP:10700"/>
        <dbReference type="ChEBI" id="CHEBI:15377"/>
        <dbReference type="ChEBI" id="CHEBI:29950"/>
        <dbReference type="ChEBI" id="CHEBI:50058"/>
        <dbReference type="ChEBI" id="CHEBI:57844"/>
        <dbReference type="ChEBI" id="CHEBI:58772"/>
        <dbReference type="EC" id="1.8.4.11"/>
    </reaction>
</comment>
<dbReference type="InterPro" id="IPR002579">
    <property type="entry name" value="Met_Sox_Rdtase_MsrB_dom"/>
</dbReference>
<reference evidence="10 11" key="1">
    <citation type="submission" date="2019-02" db="EMBL/GenBank/DDBJ databases">
        <title>Complete Genome Sequence and Methylome Analysis of free living Spirochaetas.</title>
        <authorList>
            <person name="Fomenkov A."/>
            <person name="Dubinina G."/>
            <person name="Leshcheva N."/>
            <person name="Mikheeva N."/>
            <person name="Grabovich M."/>
            <person name="Vincze T."/>
            <person name="Roberts R.J."/>
        </authorList>
    </citation>
    <scope>NUCLEOTIDE SEQUENCE [LARGE SCALE GENOMIC DNA]</scope>
    <source>
        <strain evidence="10 11">K2</strain>
    </source>
</reference>
<keyword evidence="8" id="KW-0732">Signal</keyword>
<feature type="domain" description="MsrB" evidence="9">
    <location>
        <begin position="226"/>
        <end position="348"/>
    </location>
</feature>
<dbReference type="SUPFAM" id="SSF51316">
    <property type="entry name" value="Mss4-like"/>
    <property type="match status" value="1"/>
</dbReference>
<dbReference type="EC" id="1.8.4.11" evidence="7"/>
<dbReference type="Pfam" id="PF01625">
    <property type="entry name" value="PMSR"/>
    <property type="match status" value="1"/>
</dbReference>
<comment type="catalytic activity">
    <reaction evidence="4 7">
        <text>L-methionyl-[protein] + [thioredoxin]-disulfide + H2O = L-methionyl-(S)-S-oxide-[protein] + [thioredoxin]-dithiol</text>
        <dbReference type="Rhea" id="RHEA:14217"/>
        <dbReference type="Rhea" id="RHEA-COMP:10698"/>
        <dbReference type="Rhea" id="RHEA-COMP:10700"/>
        <dbReference type="Rhea" id="RHEA-COMP:12313"/>
        <dbReference type="Rhea" id="RHEA-COMP:12315"/>
        <dbReference type="ChEBI" id="CHEBI:15377"/>
        <dbReference type="ChEBI" id="CHEBI:16044"/>
        <dbReference type="ChEBI" id="CHEBI:29950"/>
        <dbReference type="ChEBI" id="CHEBI:44120"/>
        <dbReference type="ChEBI" id="CHEBI:50058"/>
        <dbReference type="EC" id="1.8.4.11"/>
    </reaction>
</comment>
<keyword evidence="11" id="KW-1185">Reference proteome</keyword>
<evidence type="ECO:0000256" key="3">
    <source>
        <dbReference type="ARBA" id="ARBA00024679"/>
    </source>
</evidence>
<dbReference type="PANTHER" id="PTHR43774">
    <property type="entry name" value="PEPTIDE METHIONINE SULFOXIDE REDUCTASE"/>
    <property type="match status" value="1"/>
</dbReference>
<evidence type="ECO:0000313" key="11">
    <source>
        <dbReference type="Proteomes" id="UP000324209"/>
    </source>
</evidence>
<evidence type="ECO:0000313" key="10">
    <source>
        <dbReference type="EMBL" id="QEN07996.1"/>
    </source>
</evidence>
<dbReference type="InterPro" id="IPR011057">
    <property type="entry name" value="Mss4-like_sf"/>
</dbReference>
<dbReference type="FunFam" id="2.170.150.20:FF:000003">
    <property type="entry name" value="Peptide methionine sulfoxide reductase MsrB"/>
    <property type="match status" value="1"/>
</dbReference>
<feature type="active site" evidence="7">
    <location>
        <position position="54"/>
    </location>
</feature>
<accession>A0A5C1QN43</accession>
<comment type="function">
    <text evidence="3 7">Has an important function as a repair enzyme for proteins that have been inactivated by oxidation. Catalyzes the reversible oxidation-reduction of methionine sulfoxide in proteins to methionine.</text>
</comment>
<protein>
    <recommendedName>
        <fullName evidence="7">Peptide methionine sulfoxide reductase MsrA</fullName>
        <shortName evidence="7">Protein-methionine-S-oxide reductase</shortName>
        <ecNumber evidence="7">1.8.4.11</ecNumber>
    </recommendedName>
    <alternativeName>
        <fullName evidence="7">Peptide-methionine (S)-S-oxide reductase</fullName>
        <shortName evidence="7">Peptide Met(O) reductase</shortName>
    </alternativeName>
</protein>
<dbReference type="GO" id="GO:0008113">
    <property type="term" value="F:peptide-methionine (S)-S-oxide reductase activity"/>
    <property type="evidence" value="ECO:0007669"/>
    <property type="project" value="UniProtKB-UniRule"/>
</dbReference>
<comment type="similarity">
    <text evidence="7">Belongs to the MsrA Met sulfoxide reductase family.</text>
</comment>
<dbReference type="OrthoDB" id="4174719at2"/>
<dbReference type="SUPFAM" id="SSF55068">
    <property type="entry name" value="Peptide methionine sulfoxide reductase"/>
    <property type="match status" value="1"/>
</dbReference>
<keyword evidence="2" id="KW-0511">Multifunctional enzyme</keyword>
<dbReference type="Pfam" id="PF01641">
    <property type="entry name" value="SelR"/>
    <property type="match status" value="1"/>
</dbReference>
<dbReference type="Proteomes" id="UP000324209">
    <property type="component" value="Chromosome"/>
</dbReference>
<feature type="signal peptide" evidence="8">
    <location>
        <begin position="1"/>
        <end position="17"/>
    </location>
</feature>
<keyword evidence="1 7" id="KW-0560">Oxidoreductase</keyword>
<dbReference type="GO" id="GO:0033744">
    <property type="term" value="F:L-methionine:thioredoxin-disulfide S-oxidoreductase activity"/>
    <property type="evidence" value="ECO:0007669"/>
    <property type="project" value="RHEA"/>
</dbReference>
<dbReference type="KEGG" id="ock:EXM22_08370"/>
<name>A0A5C1QN43_9SPIO</name>
<feature type="chain" id="PRO_5022957185" description="Peptide methionine sulfoxide reductase MsrA" evidence="8">
    <location>
        <begin position="18"/>
        <end position="364"/>
    </location>
</feature>
<evidence type="ECO:0000256" key="5">
    <source>
        <dbReference type="ARBA" id="ARBA00048488"/>
    </source>
</evidence>
<evidence type="ECO:0000256" key="6">
    <source>
        <dbReference type="ARBA" id="ARBA00048782"/>
    </source>
</evidence>
<dbReference type="HAMAP" id="MF_01401">
    <property type="entry name" value="MsrA"/>
    <property type="match status" value="1"/>
</dbReference>
<evidence type="ECO:0000256" key="2">
    <source>
        <dbReference type="ARBA" id="ARBA00023268"/>
    </source>
</evidence>
<evidence type="ECO:0000256" key="1">
    <source>
        <dbReference type="ARBA" id="ARBA00023002"/>
    </source>
</evidence>
<dbReference type="NCBIfam" id="TIGR00401">
    <property type="entry name" value="msrA"/>
    <property type="match status" value="1"/>
</dbReference>
<comment type="catalytic activity">
    <reaction evidence="5">
        <text>L-methionyl-[protein] + [thioredoxin]-disulfide + H2O = L-methionyl-(R)-S-oxide-[protein] + [thioredoxin]-dithiol</text>
        <dbReference type="Rhea" id="RHEA:24164"/>
        <dbReference type="Rhea" id="RHEA-COMP:10698"/>
        <dbReference type="Rhea" id="RHEA-COMP:10700"/>
        <dbReference type="Rhea" id="RHEA-COMP:12313"/>
        <dbReference type="Rhea" id="RHEA-COMP:12314"/>
        <dbReference type="ChEBI" id="CHEBI:15377"/>
        <dbReference type="ChEBI" id="CHEBI:16044"/>
        <dbReference type="ChEBI" id="CHEBI:29950"/>
        <dbReference type="ChEBI" id="CHEBI:45764"/>
        <dbReference type="ChEBI" id="CHEBI:50058"/>
        <dbReference type="EC" id="1.8.4.12"/>
    </reaction>
</comment>
<dbReference type="InterPro" id="IPR002569">
    <property type="entry name" value="Met_Sox_Rdtase_MsrA_dom"/>
</dbReference>
<dbReference type="PANTHER" id="PTHR43774:SF1">
    <property type="entry name" value="PEPTIDE METHIONINE SULFOXIDE REDUCTASE MSRA 2"/>
    <property type="match status" value="1"/>
</dbReference>
<dbReference type="Gene3D" id="3.30.1060.10">
    <property type="entry name" value="Peptide methionine sulphoxide reductase MsrA"/>
    <property type="match status" value="1"/>
</dbReference>